<comment type="caution">
    <text evidence="1">The sequence shown here is derived from an EMBL/GenBank/DDBJ whole genome shotgun (WGS) entry which is preliminary data.</text>
</comment>
<dbReference type="InterPro" id="IPR007145">
    <property type="entry name" value="MAP65_Ase1_PRC1"/>
</dbReference>
<organism evidence="1 2">
    <name type="scientific">Orchesella dallaii</name>
    <dbReference type="NCBI Taxonomy" id="48710"/>
    <lineage>
        <taxon>Eukaryota</taxon>
        <taxon>Metazoa</taxon>
        <taxon>Ecdysozoa</taxon>
        <taxon>Arthropoda</taxon>
        <taxon>Hexapoda</taxon>
        <taxon>Collembola</taxon>
        <taxon>Entomobryomorpha</taxon>
        <taxon>Entomobryoidea</taxon>
        <taxon>Orchesellidae</taxon>
        <taxon>Orchesellinae</taxon>
        <taxon>Orchesella</taxon>
    </lineage>
</organism>
<reference evidence="1 2" key="1">
    <citation type="submission" date="2024-08" db="EMBL/GenBank/DDBJ databases">
        <authorList>
            <person name="Cucini C."/>
            <person name="Frati F."/>
        </authorList>
    </citation>
    <scope>NUCLEOTIDE SEQUENCE [LARGE SCALE GENOMIC DNA]</scope>
</reference>
<sequence>METPHKDNECEKQLMASVENDDFRRRNLKSEFAAWRRKIKPLYEVLGTKPDSSGMIGKLIVASDEELEICAENLNNGLISQCQDLYDQLICQVHSKKTEAKAVWCELLELWNELDSNEEVGLCFTNAEFGILSSLHDLKSQYLSRKVDKSRRLCEFIKELRKEISDIWDQCMITEDEKKQFVEFESCEFTENMLQIHKEELGRWKIYHQKNQEILLKIQKRDTMWTKLRELEAKASDPSRFVNRGGSLLKDQNMHNYLMKNLPKLENELISLAQKFEDEHAKKMKILGEEIPSMIEKEWKAFKEAKSGKKPPTPTRPVLNTIRRSIAPAPVNNIQPQFKPLEKRFGSKIELGVAPKRAKLQPMKAIQDDG</sequence>
<gene>
    <name evidence="1" type="ORF">ODALV1_LOCUS10241</name>
</gene>
<proteinExistence type="predicted"/>
<evidence type="ECO:0000313" key="1">
    <source>
        <dbReference type="EMBL" id="CAL8099441.1"/>
    </source>
</evidence>
<keyword evidence="2" id="KW-1185">Reference proteome</keyword>
<evidence type="ECO:0008006" key="3">
    <source>
        <dbReference type="Google" id="ProtNLM"/>
    </source>
</evidence>
<dbReference type="Proteomes" id="UP001642540">
    <property type="component" value="Unassembled WGS sequence"/>
</dbReference>
<protein>
    <recommendedName>
        <fullName evidence="3">Protein regulator of cytokinesis 1</fullName>
    </recommendedName>
</protein>
<name>A0ABP1QDR3_9HEXA</name>
<accession>A0ABP1QDR3</accession>
<dbReference type="EMBL" id="CAXLJM020000031">
    <property type="protein sequence ID" value="CAL8099441.1"/>
    <property type="molecule type" value="Genomic_DNA"/>
</dbReference>
<evidence type="ECO:0000313" key="2">
    <source>
        <dbReference type="Proteomes" id="UP001642540"/>
    </source>
</evidence>
<dbReference type="PANTHER" id="PTHR19321">
    <property type="entry name" value="PROTEIN REGULATOR OF CYTOKINESIS 1 PRC1-RELATED"/>
    <property type="match status" value="1"/>
</dbReference>
<dbReference type="Gene3D" id="1.20.58.1520">
    <property type="match status" value="1"/>
</dbReference>
<dbReference type="PANTHER" id="PTHR19321:SF41">
    <property type="entry name" value="FASCETTO-RELATED"/>
    <property type="match status" value="1"/>
</dbReference>
<dbReference type="Pfam" id="PF03999">
    <property type="entry name" value="MAP65_ASE1"/>
    <property type="match status" value="1"/>
</dbReference>